<dbReference type="GO" id="GO:0009297">
    <property type="term" value="P:pilus assembly"/>
    <property type="evidence" value="ECO:0007669"/>
    <property type="project" value="InterPro"/>
</dbReference>
<dbReference type="InterPro" id="IPR043142">
    <property type="entry name" value="PapC-like_C_sf"/>
</dbReference>
<reference evidence="3 4" key="1">
    <citation type="submission" date="2019-03" db="EMBL/GenBank/DDBJ databases">
        <title>Above-ground endophytic microbial communities from plants in different locations in the United States.</title>
        <authorList>
            <person name="Frank C."/>
        </authorList>
    </citation>
    <scope>NUCLEOTIDE SEQUENCE [LARGE SCALE GENOMIC DNA]</scope>
    <source>
        <strain evidence="3 4">LP_13_YM</strain>
    </source>
</reference>
<dbReference type="AlphaFoldDB" id="A0A4R3YJQ2"/>
<accession>A0A4R3YJQ2</accession>
<dbReference type="PANTHER" id="PTHR30451">
    <property type="entry name" value="OUTER MEMBRANE USHER PROTEIN"/>
    <property type="match status" value="1"/>
</dbReference>
<dbReference type="InterPro" id="IPR025949">
    <property type="entry name" value="PapC-like_C"/>
</dbReference>
<comment type="caution">
    <text evidence="3">The sequence shown here is derived from an EMBL/GenBank/DDBJ whole genome shotgun (WGS) entry which is preliminary data.</text>
</comment>
<evidence type="ECO:0000313" key="3">
    <source>
        <dbReference type="EMBL" id="TCV92312.1"/>
    </source>
</evidence>
<dbReference type="OrthoDB" id="8587at2"/>
<feature type="domain" description="PapC-like C-terminal" evidence="2">
    <location>
        <begin position="690"/>
        <end position="748"/>
    </location>
</feature>
<feature type="region of interest" description="Disordered" evidence="1">
    <location>
        <begin position="8"/>
        <end position="29"/>
    </location>
</feature>
<dbReference type="Pfam" id="PF00577">
    <property type="entry name" value="Usher"/>
    <property type="match status" value="2"/>
</dbReference>
<dbReference type="GO" id="GO:0009279">
    <property type="term" value="C:cell outer membrane"/>
    <property type="evidence" value="ECO:0007669"/>
    <property type="project" value="TreeGrafter"/>
</dbReference>
<evidence type="ECO:0000256" key="1">
    <source>
        <dbReference type="SAM" id="MobiDB-lite"/>
    </source>
</evidence>
<dbReference type="PANTHER" id="PTHR30451:SF5">
    <property type="entry name" value="SLR0019 PROTEIN"/>
    <property type="match status" value="1"/>
</dbReference>
<evidence type="ECO:0000313" key="4">
    <source>
        <dbReference type="Proteomes" id="UP000295645"/>
    </source>
</evidence>
<dbReference type="RefSeq" id="WP_132145803.1">
    <property type="nucleotide sequence ID" value="NZ_SMCS01000007.1"/>
</dbReference>
<sequence>MLNAMALHATSRDAAEPAPPPPTVTPRTRTAGEDLYLEVILNGTSTSRLIHFVRHGEALCASTSDLRSLGFVALSGDDEQCLGDMKGVHYSYDVALQRVSVDASIDRLSLPRQVLNRNERTSIPATSSTGILLNYDIYASSGEGQGNISALAEARAFTSQYGVLSNTSLTRRYETNNDGWKSDSVRLDTQWRLALPDRAQALTIGDTFTGYLSWTRPTRIGGIAFGTDFALQPYRVTTPLPQFFGEATAPSAVELYVDGIKQYNGKVPAGPFQLTAVPGMDTAGQAQVVLTDALGRSSTVTFPIYSARQLLGAGVNDWSVELGAVREDYGITSFKYGHEPIVSATWRRGITNQFTFESHAEAGDGRGTAGAGAVWTPGGASVVNSSVSMAYGGGMQFGAGYTWTGKFMNLSLDTLRSRGNYRDVASGYGSAPPRVSDRALIGFNVRRASFGANLVRLRYANQPMTRYAGLFVFGNIGRGTSINLSINQNLDKSSDRSIFVGFTMALDTQRTLSFSAQRDRDRTSFIADASQPIPGDGGFGWHVQGRSGANGGGLGEVGWLGNNGQATLGASTMGAGSYSYADINGSVVFLGGHVFAARRVDDAFAVVTTDGVPDVPVQLENRRTGVTDSHGTLLVTRLNAYQDNRIAIDPLDLPADSRVQRVEAIVAPADRSGVVVRFPISQVRAASVVLVDEAGVDLPLGSRVDTGDGKPGIVGYDGLAYLDTLKGSTELRVTRTDGRTCTATLIYPEQAHDLPQLGPLTCREVRP</sequence>
<dbReference type="Gene3D" id="2.60.40.3110">
    <property type="match status" value="1"/>
</dbReference>
<dbReference type="GO" id="GO:0015473">
    <property type="term" value="F:fimbrial usher porin activity"/>
    <property type="evidence" value="ECO:0007669"/>
    <property type="project" value="InterPro"/>
</dbReference>
<dbReference type="Gene3D" id="2.60.40.2070">
    <property type="match status" value="1"/>
</dbReference>
<dbReference type="Gene3D" id="2.60.40.2610">
    <property type="entry name" value="Outer membrane usher protein FimD, plug domain"/>
    <property type="match status" value="1"/>
</dbReference>
<dbReference type="InterPro" id="IPR042186">
    <property type="entry name" value="FimD_plug_dom"/>
</dbReference>
<keyword evidence="4" id="KW-1185">Reference proteome</keyword>
<dbReference type="InterPro" id="IPR000015">
    <property type="entry name" value="Fimb_usher"/>
</dbReference>
<gene>
    <name evidence="3" type="ORF">EC912_10717</name>
</gene>
<dbReference type="Pfam" id="PF13953">
    <property type="entry name" value="PapC_C"/>
    <property type="match status" value="1"/>
</dbReference>
<organism evidence="3 4">
    <name type="scientific">Luteibacter rhizovicinus</name>
    <dbReference type="NCBI Taxonomy" id="242606"/>
    <lineage>
        <taxon>Bacteria</taxon>
        <taxon>Pseudomonadati</taxon>
        <taxon>Pseudomonadota</taxon>
        <taxon>Gammaproteobacteria</taxon>
        <taxon>Lysobacterales</taxon>
        <taxon>Rhodanobacteraceae</taxon>
        <taxon>Luteibacter</taxon>
    </lineage>
</organism>
<dbReference type="Proteomes" id="UP000295645">
    <property type="component" value="Unassembled WGS sequence"/>
</dbReference>
<protein>
    <submittedName>
        <fullName evidence="3">Outer membrane usher protein</fullName>
    </submittedName>
</protein>
<dbReference type="EMBL" id="SMCS01000007">
    <property type="protein sequence ID" value="TCV92312.1"/>
    <property type="molecule type" value="Genomic_DNA"/>
</dbReference>
<evidence type="ECO:0000259" key="2">
    <source>
        <dbReference type="Pfam" id="PF13953"/>
    </source>
</evidence>
<name>A0A4R3YJQ2_9GAMM</name>
<proteinExistence type="predicted"/>